<gene>
    <name evidence="4 8" type="primary">greB</name>
    <name evidence="8" type="ORF">PROAA_830004</name>
</gene>
<feature type="region of interest" description="Disordered" evidence="5">
    <location>
        <begin position="1"/>
        <end position="31"/>
    </location>
</feature>
<dbReference type="EMBL" id="FLQY01000388">
    <property type="protein sequence ID" value="SBT11004.1"/>
    <property type="molecule type" value="Genomic_DNA"/>
</dbReference>
<dbReference type="GO" id="GO:0003677">
    <property type="term" value="F:DNA binding"/>
    <property type="evidence" value="ECO:0007669"/>
    <property type="project" value="UniProtKB-UniRule"/>
</dbReference>
<comment type="function">
    <text evidence="4">Necessary for efficient RNA polymerase transcription elongation past template-encoded arresting sites. The arresting sites in DNA have the property of trapping a certain fraction of elongating RNA polymerases that pass through, resulting in locked ternary complexes. Cleavage of the nascent transcript by cleavage factors such as GreA or GreB allows the resumption of elongation from the new 3'terminus. GreB releases sequences of up to 9 nucleotides in length.</text>
</comment>
<evidence type="ECO:0000313" key="8">
    <source>
        <dbReference type="EMBL" id="SBT11004.1"/>
    </source>
</evidence>
<dbReference type="InterPro" id="IPR036953">
    <property type="entry name" value="GreA/GreB_C_sf"/>
</dbReference>
<dbReference type="PIRSF" id="PIRSF006092">
    <property type="entry name" value="GreA_GreB"/>
    <property type="match status" value="1"/>
</dbReference>
<name>A0A1A8Y1J6_9RHOO</name>
<dbReference type="HAMAP" id="MF_00105">
    <property type="entry name" value="GreA_GreB"/>
    <property type="match status" value="1"/>
</dbReference>
<reference evidence="8 9" key="1">
    <citation type="submission" date="2016-06" db="EMBL/GenBank/DDBJ databases">
        <authorList>
            <person name="Kjaerup R.B."/>
            <person name="Dalgaard T.S."/>
            <person name="Juul-Madsen H.R."/>
        </authorList>
    </citation>
    <scope>NUCLEOTIDE SEQUENCE [LARGE SCALE GENOMIC DNA]</scope>
    <source>
        <strain evidence="8">2</strain>
    </source>
</reference>
<dbReference type="InterPro" id="IPR006358">
    <property type="entry name" value="Tscrpt_elong_fac_GreB"/>
</dbReference>
<dbReference type="InterPro" id="IPR018151">
    <property type="entry name" value="TF_GreA/GreB_CS"/>
</dbReference>
<dbReference type="NCBIfam" id="NF002506">
    <property type="entry name" value="PRK01885.1"/>
    <property type="match status" value="1"/>
</dbReference>
<dbReference type="InterPro" id="IPR023459">
    <property type="entry name" value="Tscrpt_elong_fac_GreA/B_fam"/>
</dbReference>
<dbReference type="SUPFAM" id="SSF46557">
    <property type="entry name" value="GreA transcript cleavage protein, N-terminal domain"/>
    <property type="match status" value="1"/>
</dbReference>
<keyword evidence="3 4" id="KW-0804">Transcription</keyword>
<keyword evidence="1 4" id="KW-0805">Transcription regulation</keyword>
<evidence type="ECO:0000259" key="6">
    <source>
        <dbReference type="Pfam" id="PF01272"/>
    </source>
</evidence>
<dbReference type="GO" id="GO:0032784">
    <property type="term" value="P:regulation of DNA-templated transcription elongation"/>
    <property type="evidence" value="ECO:0007669"/>
    <property type="project" value="UniProtKB-UniRule"/>
</dbReference>
<evidence type="ECO:0000256" key="2">
    <source>
        <dbReference type="ARBA" id="ARBA00023125"/>
    </source>
</evidence>
<dbReference type="Gene3D" id="1.10.287.180">
    <property type="entry name" value="Transcription elongation factor, GreA/GreB, N-terminal domain"/>
    <property type="match status" value="1"/>
</dbReference>
<dbReference type="Pfam" id="PF01272">
    <property type="entry name" value="GreA_GreB"/>
    <property type="match status" value="1"/>
</dbReference>
<keyword evidence="9" id="KW-1185">Reference proteome</keyword>
<comment type="similarity">
    <text evidence="4">Belongs to the GreA/GreB family. GreB subfamily.</text>
</comment>
<feature type="domain" description="Transcription elongation factor GreA/GreB C-terminal" evidence="6">
    <location>
        <begin position="107"/>
        <end position="181"/>
    </location>
</feature>
<keyword evidence="8" id="KW-0251">Elongation factor</keyword>
<dbReference type="PANTHER" id="PTHR30437">
    <property type="entry name" value="TRANSCRIPTION ELONGATION FACTOR GREA"/>
    <property type="match status" value="1"/>
</dbReference>
<protein>
    <recommendedName>
        <fullName evidence="4">Transcription elongation factor GreB</fullName>
    </recommendedName>
    <alternativeName>
        <fullName evidence="4">Transcript cleavage factor GreB</fullName>
    </alternativeName>
</protein>
<evidence type="ECO:0000256" key="4">
    <source>
        <dbReference type="HAMAP-Rule" id="MF_00930"/>
    </source>
</evidence>
<proteinExistence type="inferred from homology"/>
<keyword evidence="2 4" id="KW-0238">DNA-binding</keyword>
<dbReference type="FunFam" id="1.10.287.180:FF:000001">
    <property type="entry name" value="Transcription elongation factor GreA"/>
    <property type="match status" value="1"/>
</dbReference>
<evidence type="ECO:0000256" key="5">
    <source>
        <dbReference type="SAM" id="MobiDB-lite"/>
    </source>
</evidence>
<dbReference type="AlphaFoldDB" id="A0A1A8Y1J6"/>
<dbReference type="SUPFAM" id="SSF54534">
    <property type="entry name" value="FKBP-like"/>
    <property type="match status" value="1"/>
</dbReference>
<dbReference type="Proteomes" id="UP000199600">
    <property type="component" value="Unassembled WGS sequence"/>
</dbReference>
<organism evidence="8 9">
    <name type="scientific">Candidatus Propionivibrio aalborgensis</name>
    <dbReference type="NCBI Taxonomy" id="1860101"/>
    <lineage>
        <taxon>Bacteria</taxon>
        <taxon>Pseudomonadati</taxon>
        <taxon>Pseudomonadota</taxon>
        <taxon>Betaproteobacteria</taxon>
        <taxon>Rhodocyclales</taxon>
        <taxon>Rhodocyclaceae</taxon>
        <taxon>Propionivibrio</taxon>
    </lineage>
</organism>
<dbReference type="Gene3D" id="3.10.50.30">
    <property type="entry name" value="Transcription elongation factor, GreA/GreB, C-terminal domain"/>
    <property type="match status" value="1"/>
</dbReference>
<accession>A0A1A8Y1J6</accession>
<dbReference type="FunFam" id="3.10.50.30:FF:000001">
    <property type="entry name" value="Transcription elongation factor GreA"/>
    <property type="match status" value="1"/>
</dbReference>
<evidence type="ECO:0000313" key="9">
    <source>
        <dbReference type="Proteomes" id="UP000199600"/>
    </source>
</evidence>
<keyword evidence="8" id="KW-0648">Protein biosynthesis</keyword>
<dbReference type="InterPro" id="IPR036805">
    <property type="entry name" value="Tscrpt_elong_fac_GreA/B_N_sf"/>
</dbReference>
<sequence>MSKAFVSETDGDDEDEFGSVPELPQGTRNYITPGGYARIKEELDHLLRTERPQLVEVIHWAASNGDRSENGDYIYGKRRLREIDRRIRFLTKRLDLSEVVDPTRRENADQVFFGATVTLSEELGPEQVYQIVGVDETDSLRGRISWVSPLARALLGAQEGARVRFRCPSGWREVEVLEIDYRSIEP</sequence>
<dbReference type="InterPro" id="IPR028624">
    <property type="entry name" value="Tscrpt_elong_fac_GreA/B"/>
</dbReference>
<dbReference type="GO" id="GO:0006354">
    <property type="term" value="P:DNA-templated transcription elongation"/>
    <property type="evidence" value="ECO:0007669"/>
    <property type="project" value="TreeGrafter"/>
</dbReference>
<evidence type="ECO:0000256" key="3">
    <source>
        <dbReference type="ARBA" id="ARBA00023163"/>
    </source>
</evidence>
<dbReference type="InterPro" id="IPR001437">
    <property type="entry name" value="Tscrpt_elong_fac_GreA/B_C"/>
</dbReference>
<dbReference type="GO" id="GO:0003746">
    <property type="term" value="F:translation elongation factor activity"/>
    <property type="evidence" value="ECO:0007669"/>
    <property type="project" value="UniProtKB-KW"/>
</dbReference>
<dbReference type="HAMAP" id="MF_00930">
    <property type="entry name" value="GreB"/>
    <property type="match status" value="1"/>
</dbReference>
<dbReference type="RefSeq" id="WP_186412553.1">
    <property type="nucleotide sequence ID" value="NZ_FLQY01000388.1"/>
</dbReference>
<dbReference type="Pfam" id="PF03449">
    <property type="entry name" value="GreA_GreB_N"/>
    <property type="match status" value="1"/>
</dbReference>
<evidence type="ECO:0000259" key="7">
    <source>
        <dbReference type="Pfam" id="PF03449"/>
    </source>
</evidence>
<dbReference type="PROSITE" id="PS00829">
    <property type="entry name" value="GREAB_1"/>
    <property type="match status" value="1"/>
</dbReference>
<dbReference type="InterPro" id="IPR022691">
    <property type="entry name" value="Tscrpt_elong_fac_GreA/B_N"/>
</dbReference>
<dbReference type="GO" id="GO:0070063">
    <property type="term" value="F:RNA polymerase binding"/>
    <property type="evidence" value="ECO:0007669"/>
    <property type="project" value="InterPro"/>
</dbReference>
<feature type="domain" description="Transcription elongation factor GreA/GreB N-terminal" evidence="7">
    <location>
        <begin position="29"/>
        <end position="99"/>
    </location>
</feature>
<dbReference type="NCBIfam" id="TIGR01461">
    <property type="entry name" value="greB"/>
    <property type="match status" value="1"/>
</dbReference>
<dbReference type="PANTHER" id="PTHR30437:SF6">
    <property type="entry name" value="TRANSCRIPTION ELONGATION FACTOR GREB"/>
    <property type="match status" value="1"/>
</dbReference>
<evidence type="ECO:0000256" key="1">
    <source>
        <dbReference type="ARBA" id="ARBA00023015"/>
    </source>
</evidence>